<dbReference type="Proteomes" id="UP000887229">
    <property type="component" value="Unassembled WGS sequence"/>
</dbReference>
<dbReference type="AlphaFoldDB" id="A0A9P7ZNV5"/>
<evidence type="ECO:0008006" key="4">
    <source>
        <dbReference type="Google" id="ProtNLM"/>
    </source>
</evidence>
<dbReference type="Pfam" id="PF12224">
    <property type="entry name" value="Amidoligase_2"/>
    <property type="match status" value="1"/>
</dbReference>
<feature type="compositionally biased region" description="Polar residues" evidence="1">
    <location>
        <begin position="561"/>
        <end position="572"/>
    </location>
</feature>
<dbReference type="PANTHER" id="PTHR36847:SF1">
    <property type="entry name" value="AMIDOLIGASE ENZYME"/>
    <property type="match status" value="1"/>
</dbReference>
<dbReference type="RefSeq" id="XP_046119081.1">
    <property type="nucleotide sequence ID" value="XM_046261191.1"/>
</dbReference>
<name>A0A9P7ZNV5_9HYPO</name>
<organism evidence="2 3">
    <name type="scientific">Emericellopsis atlantica</name>
    <dbReference type="NCBI Taxonomy" id="2614577"/>
    <lineage>
        <taxon>Eukaryota</taxon>
        <taxon>Fungi</taxon>
        <taxon>Dikarya</taxon>
        <taxon>Ascomycota</taxon>
        <taxon>Pezizomycotina</taxon>
        <taxon>Sordariomycetes</taxon>
        <taxon>Hypocreomycetidae</taxon>
        <taxon>Hypocreales</taxon>
        <taxon>Bionectriaceae</taxon>
        <taxon>Emericellopsis</taxon>
    </lineage>
</organism>
<dbReference type="InterPro" id="IPR022025">
    <property type="entry name" value="Amidoligase_2"/>
</dbReference>
<feature type="compositionally biased region" description="Basic and acidic residues" evidence="1">
    <location>
        <begin position="574"/>
        <end position="583"/>
    </location>
</feature>
<dbReference type="PANTHER" id="PTHR36847">
    <property type="entry name" value="AMIDOLIGASE ENZYME"/>
    <property type="match status" value="1"/>
</dbReference>
<evidence type="ECO:0000313" key="2">
    <source>
        <dbReference type="EMBL" id="KAG9255157.1"/>
    </source>
</evidence>
<proteinExistence type="predicted"/>
<gene>
    <name evidence="2" type="ORF">F5Z01DRAFT_621261</name>
</gene>
<feature type="region of interest" description="Disordered" evidence="1">
    <location>
        <begin position="536"/>
        <end position="583"/>
    </location>
</feature>
<evidence type="ECO:0000256" key="1">
    <source>
        <dbReference type="SAM" id="MobiDB-lite"/>
    </source>
</evidence>
<dbReference type="GeneID" id="70292094"/>
<dbReference type="EMBL" id="MU251252">
    <property type="protein sequence ID" value="KAG9255157.1"/>
    <property type="molecule type" value="Genomic_DNA"/>
</dbReference>
<dbReference type="OrthoDB" id="4768338at2759"/>
<keyword evidence="3" id="KW-1185">Reference proteome</keyword>
<comment type="caution">
    <text evidence="2">The sequence shown here is derived from an EMBL/GenBank/DDBJ whole genome shotgun (WGS) entry which is preliminary data.</text>
</comment>
<feature type="region of interest" description="Disordered" evidence="1">
    <location>
        <begin position="276"/>
        <end position="304"/>
    </location>
</feature>
<feature type="compositionally biased region" description="Polar residues" evidence="1">
    <location>
        <begin position="276"/>
        <end position="289"/>
    </location>
</feature>
<accession>A0A9P7ZNV5</accession>
<protein>
    <recommendedName>
        <fullName evidence="4">Amidoligase enzyme</fullName>
    </recommendedName>
</protein>
<sequence length="583" mass="65476">MSGPSTSNDAPTTPPRASFGVELEFLVAERKYGRDMDPDSANAHRLPPLYDRGETRVVMTELFKDKGIPLREPGDPPTMGWLIECDPTCAELHEKGYAWEEFEISSPACFAREAAFLMIRLVVSLITSHFRCRVNASTGFHVHVGNGFNRIPLQVARSFASLWWAVEPLLSILHPPERAFGTPFGNGFADSNRRLNVSRVNQNREAADAIEAICNSTRFERGRERFLGETVQAVDKAPDRTPWWHPPAPIDWPSGPYEPFFGPANIPNPNFNAQQHQAELENPDTNPFLKSSRRGPPEIPPALGDAPAAASLIRHFRPTKTTHSLKDFILTPMPERSVPIRPEDYGKFVPFRKYVWSAIKELASCDRGTQQLAELLMPPMVSKYVNFNWLFYTSGTFPLECPPTPPDMPRNTVEMREAMGSLDPTWIITWAKICVGLYEFSQNADPAHLMQVIHRCVEGVEGRSVYDVVDFLGDIGLWAEARVCEDRLRRAEESWFECMILQPGGPDRDGKKKKREGAQCLKNPVDWVARQARNLFAPRRGDDAREPPASGRATPGLARSLQGNSFASSSEANPPREERFVID</sequence>
<reference evidence="2" key="1">
    <citation type="journal article" date="2021" name="IMA Fungus">
        <title>Genomic characterization of three marine fungi, including Emericellopsis atlantica sp. nov. with signatures of a generalist lifestyle and marine biomass degradation.</title>
        <authorList>
            <person name="Hagestad O.C."/>
            <person name="Hou L."/>
            <person name="Andersen J.H."/>
            <person name="Hansen E.H."/>
            <person name="Altermark B."/>
            <person name="Li C."/>
            <person name="Kuhnert E."/>
            <person name="Cox R.J."/>
            <person name="Crous P.W."/>
            <person name="Spatafora J.W."/>
            <person name="Lail K."/>
            <person name="Amirebrahimi M."/>
            <person name="Lipzen A."/>
            <person name="Pangilinan J."/>
            <person name="Andreopoulos W."/>
            <person name="Hayes R.D."/>
            <person name="Ng V."/>
            <person name="Grigoriev I.V."/>
            <person name="Jackson S.A."/>
            <person name="Sutton T.D.S."/>
            <person name="Dobson A.D.W."/>
            <person name="Rama T."/>
        </authorList>
    </citation>
    <scope>NUCLEOTIDE SEQUENCE</scope>
    <source>
        <strain evidence="2">TS7</strain>
    </source>
</reference>
<evidence type="ECO:0000313" key="3">
    <source>
        <dbReference type="Proteomes" id="UP000887229"/>
    </source>
</evidence>